<name>A0A5S3Z807_9GAMM</name>
<dbReference type="AlphaFoldDB" id="A0A5S3Z807"/>
<gene>
    <name evidence="1" type="ORF">CWC05_02625</name>
</gene>
<reference evidence="2" key="2">
    <citation type="submission" date="2019-06" db="EMBL/GenBank/DDBJ databases">
        <title>Co-occurence of chitin degradation, pigmentation and bioactivity in marine Pseudoalteromonas.</title>
        <authorList>
            <person name="Sonnenschein E.C."/>
            <person name="Bech P.K."/>
        </authorList>
    </citation>
    <scope>NUCLEOTIDE SEQUENCE [LARGE SCALE GENOMIC DNA]</scope>
    <source>
        <strain evidence="2">S2897</strain>
    </source>
</reference>
<sequence length="137" mass="16027">MYDNEFVKQLRSIYGFDYQRASDELGVSERQVKRYIQTGKPTKTIKNLVGIIYRGYLPATGPWSHFRIRHDNLLETPWGLTKPSDVAFVHRYKWNARESRELYDKLKNDTSTKTQDMLDIQDQLLQIIGDIAKKTGS</sequence>
<evidence type="ECO:0000313" key="2">
    <source>
        <dbReference type="Proteomes" id="UP000305874"/>
    </source>
</evidence>
<dbReference type="Proteomes" id="UP000305874">
    <property type="component" value="Unassembled WGS sequence"/>
</dbReference>
<comment type="caution">
    <text evidence="1">The sequence shown here is derived from an EMBL/GenBank/DDBJ whole genome shotgun (WGS) entry which is preliminary data.</text>
</comment>
<organism evidence="1 2">
    <name type="scientific">Pseudoalteromonas ruthenica</name>
    <dbReference type="NCBI Taxonomy" id="151081"/>
    <lineage>
        <taxon>Bacteria</taxon>
        <taxon>Pseudomonadati</taxon>
        <taxon>Pseudomonadota</taxon>
        <taxon>Gammaproteobacteria</taxon>
        <taxon>Alteromonadales</taxon>
        <taxon>Pseudoalteromonadaceae</taxon>
        <taxon>Pseudoalteromonas</taxon>
    </lineage>
</organism>
<protein>
    <submittedName>
        <fullName evidence="1">Uncharacterized protein</fullName>
    </submittedName>
</protein>
<reference evidence="1 2" key="1">
    <citation type="submission" date="2017-12" db="EMBL/GenBank/DDBJ databases">
        <authorList>
            <person name="Paulsen S."/>
            <person name="Gram L.K."/>
        </authorList>
    </citation>
    <scope>NUCLEOTIDE SEQUENCE [LARGE SCALE GENOMIC DNA]</scope>
    <source>
        <strain evidence="1 2">S2897</strain>
    </source>
</reference>
<evidence type="ECO:0000313" key="1">
    <source>
        <dbReference type="EMBL" id="TMP88348.1"/>
    </source>
</evidence>
<accession>A0A5S3Z807</accession>
<dbReference type="EMBL" id="PNCG01000002">
    <property type="protein sequence ID" value="TMP88348.1"/>
    <property type="molecule type" value="Genomic_DNA"/>
</dbReference>
<dbReference type="RefSeq" id="WP_138547279.1">
    <property type="nucleotide sequence ID" value="NZ_PNCG01000002.1"/>
</dbReference>
<proteinExistence type="predicted"/>